<protein>
    <submittedName>
        <fullName evidence="4">Chemotaxis protein</fullName>
    </submittedName>
</protein>
<dbReference type="PANTHER" id="PTHR32089:SF118">
    <property type="entry name" value="HEME-BASED AEROTACTIC TRANSDUCER HEMAT"/>
    <property type="match status" value="1"/>
</dbReference>
<dbReference type="Pfam" id="PF11563">
    <property type="entry name" value="Protoglobin"/>
    <property type="match status" value="1"/>
</dbReference>
<name>A0A0V8JIR7_9BACI</name>
<dbReference type="Pfam" id="PF00015">
    <property type="entry name" value="MCPsignal"/>
    <property type="match status" value="1"/>
</dbReference>
<evidence type="ECO:0000259" key="3">
    <source>
        <dbReference type="PROSITE" id="PS50111"/>
    </source>
</evidence>
<dbReference type="GO" id="GO:0007165">
    <property type="term" value="P:signal transduction"/>
    <property type="evidence" value="ECO:0007669"/>
    <property type="project" value="UniProtKB-KW"/>
</dbReference>
<dbReference type="InterPro" id="IPR039379">
    <property type="entry name" value="Protoglobin_sensor_dom"/>
</dbReference>
<dbReference type="GO" id="GO:0020037">
    <property type="term" value="F:heme binding"/>
    <property type="evidence" value="ECO:0007669"/>
    <property type="project" value="InterPro"/>
</dbReference>
<evidence type="ECO:0000313" key="5">
    <source>
        <dbReference type="Proteomes" id="UP000053681"/>
    </source>
</evidence>
<dbReference type="GO" id="GO:0019825">
    <property type="term" value="F:oxygen binding"/>
    <property type="evidence" value="ECO:0007669"/>
    <property type="project" value="InterPro"/>
</dbReference>
<dbReference type="InterPro" id="IPR004089">
    <property type="entry name" value="MCPsignal_dom"/>
</dbReference>
<keyword evidence="1 2" id="KW-0807">Transducer</keyword>
<sequence length="429" mass="48452">MNWFRKNTHTEQAVALEEMTASMQVSSLEIQQQIKMIGLNLDDLKRIVRLQPAVEENIISIVNEFYRAIGEQQHLVTIIEKHSSIDRLKNTLKKHILEMFNGKVDDEFVQKRKMISKMHVKIGLEPKWYLCAFQNLQIALIALCHEEIAEKEACIQTIKSITKLTNLEQQIVLTAYEETFEEQRQLLYQEKKLIQDEISRTSSLLANLSEETAQFVSQISSQTADVVSFANKSSKLAEIVSKDAIESQTKLEQEQAMLDGIQQNTSLIQQRMKTLEDTSKQITQIVAIVTSIAEQTNLLALNASIESARAGEHGKGFAVVAQEVRKLAEETKKSIANISTFIKDIQKQIKSVAEIGDEVAGLTKDTTVNMNNITTFFTNVLTVTTENKQQSVLTKKELDKISSIISELTNRIDKIATSSDELYTLSEKV</sequence>
<dbReference type="GO" id="GO:0016020">
    <property type="term" value="C:membrane"/>
    <property type="evidence" value="ECO:0007669"/>
    <property type="project" value="InterPro"/>
</dbReference>
<dbReference type="SUPFAM" id="SSF58104">
    <property type="entry name" value="Methyl-accepting chemotaxis protein (MCP) signaling domain"/>
    <property type="match status" value="1"/>
</dbReference>
<proteinExistence type="predicted"/>
<gene>
    <name evidence="4" type="ORF">AS180_15625</name>
</gene>
<evidence type="ECO:0000313" key="4">
    <source>
        <dbReference type="EMBL" id="KSU86962.1"/>
    </source>
</evidence>
<dbReference type="PROSITE" id="PS50111">
    <property type="entry name" value="CHEMOTAXIS_TRANSDUC_2"/>
    <property type="match status" value="1"/>
</dbReference>
<evidence type="ECO:0000256" key="1">
    <source>
        <dbReference type="ARBA" id="ARBA00023224"/>
    </source>
</evidence>
<dbReference type="AlphaFoldDB" id="A0A0V8JIR7"/>
<dbReference type="InterPro" id="IPR044398">
    <property type="entry name" value="Globin-sensor_dom"/>
</dbReference>
<dbReference type="InterPro" id="IPR012292">
    <property type="entry name" value="Globin/Proto"/>
</dbReference>
<evidence type="ECO:0000256" key="2">
    <source>
        <dbReference type="PROSITE-ProRule" id="PRU00284"/>
    </source>
</evidence>
<dbReference type="RefSeq" id="WP_062687124.1">
    <property type="nucleotide sequence ID" value="NZ_KQ758673.1"/>
</dbReference>
<accession>A0A0V8JIR7</accession>
<reference evidence="4 5" key="1">
    <citation type="submission" date="2015-11" db="EMBL/GenBank/DDBJ databases">
        <title>Bacillus caseinolyticus sp nov.</title>
        <authorList>
            <person name="Dastager S.G."/>
            <person name="Mawlankar R."/>
        </authorList>
    </citation>
    <scope>NUCLEOTIDE SEQUENCE [LARGE SCALE GENOMIC DNA]</scope>
    <source>
        <strain evidence="4 5">SGD-V-76</strain>
    </source>
</reference>
<dbReference type="InterPro" id="IPR009050">
    <property type="entry name" value="Globin-like_sf"/>
</dbReference>
<dbReference type="Gene3D" id="1.10.490.10">
    <property type="entry name" value="Globins"/>
    <property type="match status" value="1"/>
</dbReference>
<dbReference type="Gene3D" id="1.10.287.950">
    <property type="entry name" value="Methyl-accepting chemotaxis protein"/>
    <property type="match status" value="1"/>
</dbReference>
<dbReference type="Proteomes" id="UP000053681">
    <property type="component" value="Unassembled WGS sequence"/>
</dbReference>
<feature type="domain" description="Methyl-accepting transducer" evidence="3">
    <location>
        <begin position="196"/>
        <end position="423"/>
    </location>
</feature>
<comment type="caution">
    <text evidence="4">The sequence shown here is derived from an EMBL/GenBank/DDBJ whole genome shotgun (WGS) entry which is preliminary data.</text>
</comment>
<dbReference type="SUPFAM" id="SSF46458">
    <property type="entry name" value="Globin-like"/>
    <property type="match status" value="1"/>
</dbReference>
<keyword evidence="5" id="KW-1185">Reference proteome</keyword>
<dbReference type="PANTHER" id="PTHR32089">
    <property type="entry name" value="METHYL-ACCEPTING CHEMOTAXIS PROTEIN MCPB"/>
    <property type="match status" value="1"/>
</dbReference>
<dbReference type="EMBL" id="LNQP01000058">
    <property type="protein sequence ID" value="KSU86962.1"/>
    <property type="molecule type" value="Genomic_DNA"/>
</dbReference>
<organism evidence="4 5">
    <name type="scientific">Priestia veravalensis</name>
    <dbReference type="NCBI Taxonomy" id="1414648"/>
    <lineage>
        <taxon>Bacteria</taxon>
        <taxon>Bacillati</taxon>
        <taxon>Bacillota</taxon>
        <taxon>Bacilli</taxon>
        <taxon>Bacillales</taxon>
        <taxon>Bacillaceae</taxon>
        <taxon>Priestia</taxon>
    </lineage>
</organism>
<dbReference type="SMART" id="SM00283">
    <property type="entry name" value="MA"/>
    <property type="match status" value="1"/>
</dbReference>
<dbReference type="CDD" id="cd01068">
    <property type="entry name" value="globin_sensor"/>
    <property type="match status" value="1"/>
</dbReference>